<dbReference type="Proteomes" id="UP001430172">
    <property type="component" value="Unassembled WGS sequence"/>
</dbReference>
<gene>
    <name evidence="3" type="ORF">JQN70_12165</name>
</gene>
<dbReference type="Pfam" id="PF01814">
    <property type="entry name" value="Hemerythrin"/>
    <property type="match status" value="1"/>
</dbReference>
<dbReference type="EMBL" id="JAFDVD010000013">
    <property type="protein sequence ID" value="MBM6401147.1"/>
    <property type="molecule type" value="Genomic_DNA"/>
</dbReference>
<sequence>MTGTDRRVVALGRELRDLHDRIRDVLEDARDGLDPSTGASALASDPVTRCRTFCGVLDTHHRREDDTLFPWLLATRPDLADVVERLTQDHRAVATLLADLARACDDEAAPAVLVRHLEGLDAIMESHFRFEERVLVPVLDELSPGRPDDDRPALGPDFWRPSWRG</sequence>
<evidence type="ECO:0000313" key="3">
    <source>
        <dbReference type="EMBL" id="MBM6401147.1"/>
    </source>
</evidence>
<organism evidence="3 4">
    <name type="scientific">Phycicoccus sonneratiae</name>
    <dbReference type="NCBI Taxonomy" id="2807628"/>
    <lineage>
        <taxon>Bacteria</taxon>
        <taxon>Bacillati</taxon>
        <taxon>Actinomycetota</taxon>
        <taxon>Actinomycetes</taxon>
        <taxon>Micrococcales</taxon>
        <taxon>Intrasporangiaceae</taxon>
        <taxon>Phycicoccus</taxon>
    </lineage>
</organism>
<accession>A0ABS2CMP1</accession>
<evidence type="ECO:0000259" key="2">
    <source>
        <dbReference type="Pfam" id="PF01814"/>
    </source>
</evidence>
<reference evidence="3" key="1">
    <citation type="submission" date="2021-02" db="EMBL/GenBank/DDBJ databases">
        <title>Phycicoccus sp. MQZ13P-5T, whole genome shotgun sequence.</title>
        <authorList>
            <person name="Tuo L."/>
        </authorList>
    </citation>
    <scope>NUCLEOTIDE SEQUENCE</scope>
    <source>
        <strain evidence="3">MQZ13P-5</strain>
    </source>
</reference>
<keyword evidence="4" id="KW-1185">Reference proteome</keyword>
<dbReference type="InterPro" id="IPR012312">
    <property type="entry name" value="Hemerythrin-like"/>
</dbReference>
<evidence type="ECO:0000256" key="1">
    <source>
        <dbReference type="SAM" id="MobiDB-lite"/>
    </source>
</evidence>
<dbReference type="CDD" id="cd12108">
    <property type="entry name" value="Hr-like"/>
    <property type="match status" value="1"/>
</dbReference>
<proteinExistence type="predicted"/>
<evidence type="ECO:0000313" key="4">
    <source>
        <dbReference type="Proteomes" id="UP001430172"/>
    </source>
</evidence>
<dbReference type="Gene3D" id="1.20.120.520">
    <property type="entry name" value="nmb1532 protein domain like"/>
    <property type="match status" value="1"/>
</dbReference>
<comment type="caution">
    <text evidence="3">The sequence shown here is derived from an EMBL/GenBank/DDBJ whole genome shotgun (WGS) entry which is preliminary data.</text>
</comment>
<protein>
    <submittedName>
        <fullName evidence="3">Hemerythrin domain-containing protein</fullName>
    </submittedName>
</protein>
<feature type="domain" description="Hemerythrin-like" evidence="2">
    <location>
        <begin position="14"/>
        <end position="139"/>
    </location>
</feature>
<name>A0ABS2CMP1_9MICO</name>
<feature type="region of interest" description="Disordered" evidence="1">
    <location>
        <begin position="145"/>
        <end position="165"/>
    </location>
</feature>
<dbReference type="RefSeq" id="WP_204131623.1">
    <property type="nucleotide sequence ID" value="NZ_JAFDVD010000013.1"/>
</dbReference>